<name>T1I6S9_RHOPR</name>
<dbReference type="HOGENOM" id="CLU_016678_1_0_1"/>
<evidence type="ECO:0000256" key="1">
    <source>
        <dbReference type="ARBA" id="ARBA00009884"/>
    </source>
</evidence>
<evidence type="ECO:0000313" key="3">
    <source>
        <dbReference type="Proteomes" id="UP000015103"/>
    </source>
</evidence>
<evidence type="ECO:0000313" key="2">
    <source>
        <dbReference type="EnsemblMetazoa" id="RPRC012001-PA"/>
    </source>
</evidence>
<dbReference type="Gene3D" id="3.90.830.10">
    <property type="entry name" value="Syntaxin Binding Protein 1, Chain A, domain 2"/>
    <property type="match status" value="1"/>
</dbReference>
<dbReference type="InterPro" id="IPR027482">
    <property type="entry name" value="Sec1-like_dom2"/>
</dbReference>
<reference evidence="2" key="1">
    <citation type="submission" date="2015-05" db="UniProtKB">
        <authorList>
            <consortium name="EnsemblMetazoa"/>
        </authorList>
    </citation>
    <scope>IDENTIFICATION</scope>
</reference>
<protein>
    <recommendedName>
        <fullName evidence="4">Vacuolar sorting protein vps33/slp1 sec1 family</fullName>
    </recommendedName>
</protein>
<sequence>MTKSILIFLKHCRFALCLIIGYLLFCFFSASVNLPAEKFCDTDDEPNEIMIDKKQVILNSGDELYAEISKKSAEIMFVINSCIYGYFLRDKNFNAVGAALSKKAKLISSQLEERHSDQSMEKMKQFVAKLPHMMATKKSLAVPELIKSVTDSNEFLDSLMLEQELMMGVDTEKIQTHIEDCIAHQQPIVKVLRLICMQSATNSGLKQKVLDHYKREIIQTYGFHYILTLTNLEDAGLIKVQQGSRTYTVLRKTLRLTVEDGSETTPSDISYVHSVYAPLSVRLVQHLSRAGSWRSVNDVISLLPGPSIDTTQPLSANHHKRRGSIGSQISGSQMETPKIVMVFFLGGCTFSEISALRFLSQQEDANVEYIIATTKLINGNTFIRTLMEPLGKAY</sequence>
<dbReference type="InterPro" id="IPR036045">
    <property type="entry name" value="Sec1-like_sf"/>
</dbReference>
<dbReference type="STRING" id="13249.T1I6S9"/>
<dbReference type="OMA" id="DEPNEIM"/>
<proteinExistence type="inferred from homology"/>
<organism evidence="2 3">
    <name type="scientific">Rhodnius prolixus</name>
    <name type="common">Triatomid bug</name>
    <dbReference type="NCBI Taxonomy" id="13249"/>
    <lineage>
        <taxon>Eukaryota</taxon>
        <taxon>Metazoa</taxon>
        <taxon>Ecdysozoa</taxon>
        <taxon>Arthropoda</taxon>
        <taxon>Hexapoda</taxon>
        <taxon>Insecta</taxon>
        <taxon>Pterygota</taxon>
        <taxon>Neoptera</taxon>
        <taxon>Paraneoptera</taxon>
        <taxon>Hemiptera</taxon>
        <taxon>Heteroptera</taxon>
        <taxon>Panheteroptera</taxon>
        <taxon>Cimicomorpha</taxon>
        <taxon>Reduviidae</taxon>
        <taxon>Triatominae</taxon>
        <taxon>Rhodnius</taxon>
    </lineage>
</organism>
<dbReference type="eggNOG" id="KOG1302">
    <property type="taxonomic scope" value="Eukaryota"/>
</dbReference>
<dbReference type="VEuPathDB" id="VectorBase:RPRC012001"/>
<dbReference type="EnsemblMetazoa" id="RPRC012001-RA">
    <property type="protein sequence ID" value="RPRC012001-PA"/>
    <property type="gene ID" value="RPRC012001"/>
</dbReference>
<dbReference type="InterPro" id="IPR043127">
    <property type="entry name" value="Sec-1-like_dom3a"/>
</dbReference>
<evidence type="ECO:0008006" key="4">
    <source>
        <dbReference type="Google" id="ProtNLM"/>
    </source>
</evidence>
<dbReference type="Gene3D" id="1.25.40.850">
    <property type="match status" value="1"/>
</dbReference>
<dbReference type="SUPFAM" id="SSF56815">
    <property type="entry name" value="Sec1/munc18-like (SM) proteins"/>
    <property type="match status" value="1"/>
</dbReference>
<accession>T1I6S9</accession>
<dbReference type="PANTHER" id="PTHR11679">
    <property type="entry name" value="VESICLE PROTEIN SORTING-ASSOCIATED"/>
    <property type="match status" value="1"/>
</dbReference>
<dbReference type="InParanoid" id="T1I6S9"/>
<comment type="similarity">
    <text evidence="1">Belongs to the STXBP/unc-18/SEC1 family.</text>
</comment>
<dbReference type="AlphaFoldDB" id="T1I6S9"/>
<keyword evidence="3" id="KW-1185">Reference proteome</keyword>
<dbReference type="InterPro" id="IPR043155">
    <property type="entry name" value="VPS33_dom3b"/>
</dbReference>
<dbReference type="FunCoup" id="T1I6S9">
    <property type="interactions" value="1727"/>
</dbReference>
<dbReference type="Proteomes" id="UP000015103">
    <property type="component" value="Unassembled WGS sequence"/>
</dbReference>
<dbReference type="EMBL" id="ACPB03010872">
    <property type="status" value="NOT_ANNOTATED_CDS"/>
    <property type="molecule type" value="Genomic_DNA"/>
</dbReference>
<dbReference type="FunFam" id="3.40.50.1910:FF:000005">
    <property type="entry name" value="vacuolar protein sorting-associated protein 33A isoform X1"/>
    <property type="match status" value="1"/>
</dbReference>
<dbReference type="GO" id="GO:0016192">
    <property type="term" value="P:vesicle-mediated transport"/>
    <property type="evidence" value="ECO:0007669"/>
    <property type="project" value="InterPro"/>
</dbReference>
<dbReference type="Gene3D" id="3.40.50.1910">
    <property type="match status" value="1"/>
</dbReference>
<dbReference type="Pfam" id="PF00995">
    <property type="entry name" value="Sec1"/>
    <property type="match status" value="1"/>
</dbReference>
<dbReference type="InterPro" id="IPR001619">
    <property type="entry name" value="Sec1-like"/>
</dbReference>